<dbReference type="KEGG" id="nta:107798356"/>
<gene>
    <name evidence="1" type="primary">LOC107798356</name>
</gene>
<dbReference type="RefSeq" id="XP_016476819.1">
    <property type="nucleotide sequence ID" value="XM_016621333.1"/>
</dbReference>
<dbReference type="AlphaFoldDB" id="A0A1S4AJM9"/>
<proteinExistence type="predicted"/>
<dbReference type="PaxDb" id="4097-A0A1S4AJM9"/>
<evidence type="ECO:0000313" key="1">
    <source>
        <dbReference type="RefSeq" id="XP_016476819.1"/>
    </source>
</evidence>
<dbReference type="OrthoDB" id="1305469at2759"/>
<dbReference type="PANTHER" id="PTHR33710:SF64">
    <property type="entry name" value="ENDONUCLEASE_EXONUCLEASE_PHOSPHATASE DOMAIN-CONTAINING PROTEIN"/>
    <property type="match status" value="1"/>
</dbReference>
<sequence>MEDSGNLDEEMLQLQDVEVEVRLDDEFAQRPHRTLDFNKVDSSQSIQDKIAKFNHLSPRGVQDDHVVNILEDTEQQVTVSISHHMGSTPFHLTAMYAKCKAYLRQQLWTKFREIADIIQGSWGVVGDFNVITNSIKKKGGYYGAMYTWSDNRGAPKTIWKRLDRLLINMEWLDEFSKTTVEHLARFLAVVQEEWHEPIQGNALWILHQKLKKITKRLSAWSRQAFGDIYEEPKRLEKQINELEAMHVADTTPAHRVELNEAKAKYIQYLKTQEEVLRQETKAQWLNEGDKNTSYFHSVIKERRKILCIQKIQDDEGQWREGDKKIAEAAISHFHKIFNHGEASNDFSALEYVLLQN</sequence>
<dbReference type="PANTHER" id="PTHR33710">
    <property type="entry name" value="BNAC02G09200D PROTEIN"/>
    <property type="match status" value="1"/>
</dbReference>
<dbReference type="Gene3D" id="3.60.10.10">
    <property type="entry name" value="Endonuclease/exonuclease/phosphatase"/>
    <property type="match status" value="1"/>
</dbReference>
<accession>A0A1S4AJM9</accession>
<name>A0A1S4AJM9_TOBAC</name>
<dbReference type="SUPFAM" id="SSF56219">
    <property type="entry name" value="DNase I-like"/>
    <property type="match status" value="1"/>
</dbReference>
<organism evidence="1">
    <name type="scientific">Nicotiana tabacum</name>
    <name type="common">Common tobacco</name>
    <dbReference type="NCBI Taxonomy" id="4097"/>
    <lineage>
        <taxon>Eukaryota</taxon>
        <taxon>Viridiplantae</taxon>
        <taxon>Streptophyta</taxon>
        <taxon>Embryophyta</taxon>
        <taxon>Tracheophyta</taxon>
        <taxon>Spermatophyta</taxon>
        <taxon>Magnoliopsida</taxon>
        <taxon>eudicotyledons</taxon>
        <taxon>Gunneridae</taxon>
        <taxon>Pentapetalae</taxon>
        <taxon>asterids</taxon>
        <taxon>lamiids</taxon>
        <taxon>Solanales</taxon>
        <taxon>Solanaceae</taxon>
        <taxon>Nicotianoideae</taxon>
        <taxon>Nicotianeae</taxon>
        <taxon>Nicotiana</taxon>
    </lineage>
</organism>
<reference evidence="1" key="1">
    <citation type="submission" date="2025-08" db="UniProtKB">
        <authorList>
            <consortium name="RefSeq"/>
        </authorList>
    </citation>
    <scope>IDENTIFICATION</scope>
</reference>
<protein>
    <submittedName>
        <fullName evidence="1">Uncharacterized protein</fullName>
    </submittedName>
</protein>
<dbReference type="InterPro" id="IPR036691">
    <property type="entry name" value="Endo/exonu/phosph_ase_sf"/>
</dbReference>